<feature type="non-terminal residue" evidence="3">
    <location>
        <position position="1"/>
    </location>
</feature>
<gene>
    <name evidence="3" type="ORF">GPM918_LOCUS19179</name>
    <name evidence="4" type="ORF">OVA965_LOCUS25393</name>
    <name evidence="5" type="ORF">SRO942_LOCUS19180</name>
    <name evidence="6" type="ORF">TMI583_LOCUS26120</name>
</gene>
<dbReference type="EMBL" id="CAJOBA010037288">
    <property type="protein sequence ID" value="CAF4039386.1"/>
    <property type="molecule type" value="Genomic_DNA"/>
</dbReference>
<dbReference type="Pfam" id="PF16366">
    <property type="entry name" value="CEBP_ZZ"/>
    <property type="match status" value="1"/>
</dbReference>
<keyword evidence="1" id="KW-0694">RNA-binding</keyword>
<dbReference type="Gene3D" id="4.10.640.40">
    <property type="entry name" value="Cytoplasmic polyadenylation element-binding protein, ZZ domain"/>
    <property type="match status" value="1"/>
</dbReference>
<dbReference type="InterPro" id="IPR032296">
    <property type="entry name" value="CEBP_ZZ"/>
</dbReference>
<evidence type="ECO:0000313" key="7">
    <source>
        <dbReference type="Proteomes" id="UP000663829"/>
    </source>
</evidence>
<evidence type="ECO:0000259" key="2">
    <source>
        <dbReference type="Pfam" id="PF16366"/>
    </source>
</evidence>
<evidence type="ECO:0000313" key="4">
    <source>
        <dbReference type="EMBL" id="CAF1231361.1"/>
    </source>
</evidence>
<dbReference type="PANTHER" id="PTHR12566">
    <property type="entry name" value="CYTOPLASMIC POLYADENYLATION ELEMENT BINDING PROTEIN CPEB"/>
    <property type="match status" value="1"/>
</dbReference>
<dbReference type="EMBL" id="CAJNOK010015743">
    <property type="protein sequence ID" value="CAF1231361.1"/>
    <property type="molecule type" value="Genomic_DNA"/>
</dbReference>
<name>A0A814PST7_9BILA</name>
<dbReference type="Proteomes" id="UP000681722">
    <property type="component" value="Unassembled WGS sequence"/>
</dbReference>
<dbReference type="Proteomes" id="UP000677228">
    <property type="component" value="Unassembled WGS sequence"/>
</dbReference>
<dbReference type="GO" id="GO:0043022">
    <property type="term" value="F:ribosome binding"/>
    <property type="evidence" value="ECO:0007669"/>
    <property type="project" value="TreeGrafter"/>
</dbReference>
<dbReference type="EMBL" id="CAJNOQ010005739">
    <property type="protein sequence ID" value="CAF1109939.1"/>
    <property type="molecule type" value="Genomic_DNA"/>
</dbReference>
<dbReference type="Proteomes" id="UP000663829">
    <property type="component" value="Unassembled WGS sequence"/>
</dbReference>
<accession>A0A814PST7</accession>
<dbReference type="GO" id="GO:2000766">
    <property type="term" value="P:negative regulation of cytoplasmic translation"/>
    <property type="evidence" value="ECO:0007669"/>
    <property type="project" value="TreeGrafter"/>
</dbReference>
<dbReference type="GO" id="GO:0005737">
    <property type="term" value="C:cytoplasm"/>
    <property type="evidence" value="ECO:0007669"/>
    <property type="project" value="TreeGrafter"/>
</dbReference>
<evidence type="ECO:0000313" key="6">
    <source>
        <dbReference type="EMBL" id="CAF4039386.1"/>
    </source>
</evidence>
<dbReference type="GO" id="GO:0003730">
    <property type="term" value="F:mRNA 3'-UTR binding"/>
    <property type="evidence" value="ECO:0007669"/>
    <property type="project" value="InterPro"/>
</dbReference>
<keyword evidence="7" id="KW-1185">Reference proteome</keyword>
<organism evidence="3 7">
    <name type="scientific">Didymodactylos carnosus</name>
    <dbReference type="NCBI Taxonomy" id="1234261"/>
    <lineage>
        <taxon>Eukaryota</taxon>
        <taxon>Metazoa</taxon>
        <taxon>Spiralia</taxon>
        <taxon>Gnathifera</taxon>
        <taxon>Rotifera</taxon>
        <taxon>Eurotatoria</taxon>
        <taxon>Bdelloidea</taxon>
        <taxon>Philodinida</taxon>
        <taxon>Philodinidae</taxon>
        <taxon>Didymodactylos</taxon>
    </lineage>
</organism>
<sequence length="81" mass="9358">IKIDPYPIDTHTCSGADDKQCSNTGQYFCRSLKCWKYYCANCWSIKHSIDPKKAQELNVYDADRSTPAMIHKPLMRNARSQ</sequence>
<dbReference type="InterPro" id="IPR034819">
    <property type="entry name" value="CPEB"/>
</dbReference>
<feature type="domain" description="Cytoplasmic polyadenylation element-binding protein ZZ" evidence="2">
    <location>
        <begin position="1"/>
        <end position="52"/>
    </location>
</feature>
<dbReference type="InterPro" id="IPR038446">
    <property type="entry name" value="CEBP_ZZ_sf"/>
</dbReference>
<dbReference type="GO" id="GO:0045202">
    <property type="term" value="C:synapse"/>
    <property type="evidence" value="ECO:0007669"/>
    <property type="project" value="TreeGrafter"/>
</dbReference>
<dbReference type="GO" id="GO:0008135">
    <property type="term" value="F:translation factor activity, RNA binding"/>
    <property type="evidence" value="ECO:0007669"/>
    <property type="project" value="TreeGrafter"/>
</dbReference>
<dbReference type="AlphaFoldDB" id="A0A814PST7"/>
<comment type="caution">
    <text evidence="3">The sequence shown here is derived from an EMBL/GenBank/DDBJ whole genome shotgun (WGS) entry which is preliminary data.</text>
</comment>
<dbReference type="EMBL" id="CAJOBC010005742">
    <property type="protein sequence ID" value="CAF3874433.1"/>
    <property type="molecule type" value="Genomic_DNA"/>
</dbReference>
<dbReference type="Proteomes" id="UP000682733">
    <property type="component" value="Unassembled WGS sequence"/>
</dbReference>
<evidence type="ECO:0000313" key="3">
    <source>
        <dbReference type="EMBL" id="CAF1109939.1"/>
    </source>
</evidence>
<evidence type="ECO:0000256" key="1">
    <source>
        <dbReference type="ARBA" id="ARBA00022884"/>
    </source>
</evidence>
<dbReference type="PANTHER" id="PTHR12566:SF9">
    <property type="entry name" value="CYTOPLASMIC POLYADENYLATION ELEMENT-BINDING PROTEIN 1"/>
    <property type="match status" value="1"/>
</dbReference>
<dbReference type="GO" id="GO:0043005">
    <property type="term" value="C:neuron projection"/>
    <property type="evidence" value="ECO:0007669"/>
    <property type="project" value="TreeGrafter"/>
</dbReference>
<dbReference type="GO" id="GO:0005634">
    <property type="term" value="C:nucleus"/>
    <property type="evidence" value="ECO:0007669"/>
    <property type="project" value="TreeGrafter"/>
</dbReference>
<proteinExistence type="predicted"/>
<evidence type="ECO:0000313" key="5">
    <source>
        <dbReference type="EMBL" id="CAF3874433.1"/>
    </source>
</evidence>
<dbReference type="GO" id="GO:0000900">
    <property type="term" value="F:mRNA regulatory element binding translation repressor activity"/>
    <property type="evidence" value="ECO:0007669"/>
    <property type="project" value="TreeGrafter"/>
</dbReference>
<protein>
    <recommendedName>
        <fullName evidence="2">Cytoplasmic polyadenylation element-binding protein ZZ domain-containing protein</fullName>
    </recommendedName>
</protein>
<reference evidence="3" key="1">
    <citation type="submission" date="2021-02" db="EMBL/GenBank/DDBJ databases">
        <authorList>
            <person name="Nowell W R."/>
        </authorList>
    </citation>
    <scope>NUCLEOTIDE SEQUENCE</scope>
</reference>